<dbReference type="InterPro" id="IPR005110">
    <property type="entry name" value="MoeA_linker/N"/>
</dbReference>
<sequence>MTELISVAEADARIAAIVQLAPAIKCPLSKAAGRVLREDVLADRPLPPFDRVMMDGYAIRYKAIAECGGEFQICGQTFAGEATGKLGAASNAAMEIMTGAPLPLGADTIVPYEDTERNGDVLKLLASDEVELGEFIHRLGSDFAAKSKLVGAGSLLGPVEMGVAASCGYTEVLVSPRPRITVVGTGDELVAVDQTPLPHQIRASNATTLESALALAKYHVGDIDHWPDDAVHGRERLRVVLSRSDVVVIAGAVSKGQRDWIPTALDEVAECIFHGVYQRPGKPMGVWLTSDGRVIFALPGNPVSALVGLHRYVLPYLRQREGGAPKSVPHVSLGQAVSFAPPLTWFLSVRLESDRLAFPMPVNNSGDYARLCGTDGFIELSADCSEWTAGFEAPFYRWSS</sequence>
<dbReference type="RefSeq" id="WP_189513714.1">
    <property type="nucleotide sequence ID" value="NZ_BMXG01000008.1"/>
</dbReference>
<dbReference type="AlphaFoldDB" id="A0A8J3DBT2"/>
<evidence type="ECO:0000259" key="5">
    <source>
        <dbReference type="SMART" id="SM00852"/>
    </source>
</evidence>
<keyword evidence="4" id="KW-0501">Molybdenum cofactor biosynthesis</keyword>
<protein>
    <recommendedName>
        <fullName evidence="4">Molybdopterin molybdenumtransferase</fullName>
        <ecNumber evidence="4">2.10.1.1</ecNumber>
    </recommendedName>
</protein>
<comment type="caution">
    <text evidence="6">The sequence shown here is derived from an EMBL/GenBank/DDBJ whole genome shotgun (WGS) entry which is preliminary data.</text>
</comment>
<reference evidence="6" key="2">
    <citation type="submission" date="2020-09" db="EMBL/GenBank/DDBJ databases">
        <authorList>
            <person name="Sun Q."/>
            <person name="Kim S."/>
        </authorList>
    </citation>
    <scope>NUCLEOTIDE SEQUENCE</scope>
    <source>
        <strain evidence="6">KCTC 12870</strain>
    </source>
</reference>
<evidence type="ECO:0000313" key="6">
    <source>
        <dbReference type="EMBL" id="GHC00312.1"/>
    </source>
</evidence>
<evidence type="ECO:0000256" key="4">
    <source>
        <dbReference type="RuleBase" id="RU365090"/>
    </source>
</evidence>
<dbReference type="InterPro" id="IPR036688">
    <property type="entry name" value="MoeA_C_domain_IV_sf"/>
</dbReference>
<dbReference type="UniPathway" id="UPA00344"/>
<comment type="similarity">
    <text evidence="2 4">Belongs to the MoeA family.</text>
</comment>
<evidence type="ECO:0000256" key="3">
    <source>
        <dbReference type="ARBA" id="ARBA00047317"/>
    </source>
</evidence>
<dbReference type="Proteomes" id="UP000642829">
    <property type="component" value="Unassembled WGS sequence"/>
</dbReference>
<dbReference type="SUPFAM" id="SSF63867">
    <property type="entry name" value="MoeA C-terminal domain-like"/>
    <property type="match status" value="1"/>
</dbReference>
<dbReference type="CDD" id="cd00887">
    <property type="entry name" value="MoeA"/>
    <property type="match status" value="1"/>
</dbReference>
<comment type="cofactor">
    <cofactor evidence="4">
        <name>Mg(2+)</name>
        <dbReference type="ChEBI" id="CHEBI:18420"/>
    </cofactor>
</comment>
<dbReference type="InterPro" id="IPR036135">
    <property type="entry name" value="MoeA_linker/N_sf"/>
</dbReference>
<dbReference type="GO" id="GO:0005829">
    <property type="term" value="C:cytosol"/>
    <property type="evidence" value="ECO:0007669"/>
    <property type="project" value="TreeGrafter"/>
</dbReference>
<dbReference type="EC" id="2.10.1.1" evidence="4"/>
<dbReference type="SUPFAM" id="SSF53218">
    <property type="entry name" value="Molybdenum cofactor biosynthesis proteins"/>
    <property type="match status" value="1"/>
</dbReference>
<accession>A0A8J3DBT2</accession>
<dbReference type="InterPro" id="IPR001453">
    <property type="entry name" value="MoaB/Mog_dom"/>
</dbReference>
<evidence type="ECO:0000256" key="2">
    <source>
        <dbReference type="ARBA" id="ARBA00010763"/>
    </source>
</evidence>
<evidence type="ECO:0000256" key="1">
    <source>
        <dbReference type="ARBA" id="ARBA00002901"/>
    </source>
</evidence>
<keyword evidence="4" id="KW-0500">Molybdenum</keyword>
<comment type="pathway">
    <text evidence="4">Cofactor biosynthesis; molybdopterin biosynthesis.</text>
</comment>
<dbReference type="PANTHER" id="PTHR10192">
    <property type="entry name" value="MOLYBDOPTERIN BIOSYNTHESIS PROTEIN"/>
    <property type="match status" value="1"/>
</dbReference>
<keyword evidence="7" id="KW-1185">Reference proteome</keyword>
<dbReference type="GO" id="GO:0006777">
    <property type="term" value="P:Mo-molybdopterin cofactor biosynthetic process"/>
    <property type="evidence" value="ECO:0007669"/>
    <property type="project" value="UniProtKB-UniRule"/>
</dbReference>
<dbReference type="InterPro" id="IPR036425">
    <property type="entry name" value="MoaB/Mog-like_dom_sf"/>
</dbReference>
<keyword evidence="4" id="KW-0460">Magnesium</keyword>
<evidence type="ECO:0000313" key="7">
    <source>
        <dbReference type="Proteomes" id="UP000642829"/>
    </source>
</evidence>
<gene>
    <name evidence="6" type="primary">moeA</name>
    <name evidence="6" type="ORF">GCM10007047_15760</name>
</gene>
<dbReference type="GO" id="GO:0061599">
    <property type="term" value="F:molybdopterin molybdotransferase activity"/>
    <property type="evidence" value="ECO:0007669"/>
    <property type="project" value="UniProtKB-UniRule"/>
</dbReference>
<dbReference type="Gene3D" id="2.170.190.11">
    <property type="entry name" value="Molybdopterin biosynthesis moea protein, domain 3"/>
    <property type="match status" value="1"/>
</dbReference>
<dbReference type="EMBL" id="BMXG01000008">
    <property type="protein sequence ID" value="GHC00312.1"/>
    <property type="molecule type" value="Genomic_DNA"/>
</dbReference>
<keyword evidence="4" id="KW-0479">Metal-binding</keyword>
<dbReference type="Pfam" id="PF03453">
    <property type="entry name" value="MoeA_N"/>
    <property type="match status" value="1"/>
</dbReference>
<dbReference type="InterPro" id="IPR038987">
    <property type="entry name" value="MoeA-like"/>
</dbReference>
<reference evidence="6" key="1">
    <citation type="journal article" date="2014" name="Int. J. Syst. Evol. Microbiol.">
        <title>Complete genome sequence of Corynebacterium casei LMG S-19264T (=DSM 44701T), isolated from a smear-ripened cheese.</title>
        <authorList>
            <consortium name="US DOE Joint Genome Institute (JGI-PGF)"/>
            <person name="Walter F."/>
            <person name="Albersmeier A."/>
            <person name="Kalinowski J."/>
            <person name="Ruckert C."/>
        </authorList>
    </citation>
    <scope>NUCLEOTIDE SEQUENCE</scope>
    <source>
        <strain evidence="6">KCTC 12870</strain>
    </source>
</reference>
<dbReference type="Gene3D" id="3.40.980.10">
    <property type="entry name" value="MoaB/Mog-like domain"/>
    <property type="match status" value="1"/>
</dbReference>
<dbReference type="SMART" id="SM00852">
    <property type="entry name" value="MoCF_biosynth"/>
    <property type="match status" value="1"/>
</dbReference>
<organism evidence="6 7">
    <name type="scientific">Cerasicoccus arenae</name>
    <dbReference type="NCBI Taxonomy" id="424488"/>
    <lineage>
        <taxon>Bacteria</taxon>
        <taxon>Pseudomonadati</taxon>
        <taxon>Verrucomicrobiota</taxon>
        <taxon>Opitutia</taxon>
        <taxon>Puniceicoccales</taxon>
        <taxon>Cerasicoccaceae</taxon>
        <taxon>Cerasicoccus</taxon>
    </lineage>
</organism>
<dbReference type="PANTHER" id="PTHR10192:SF5">
    <property type="entry name" value="GEPHYRIN"/>
    <property type="match status" value="1"/>
</dbReference>
<keyword evidence="4" id="KW-0808">Transferase</keyword>
<dbReference type="GO" id="GO:0046872">
    <property type="term" value="F:metal ion binding"/>
    <property type="evidence" value="ECO:0007669"/>
    <property type="project" value="UniProtKB-UniRule"/>
</dbReference>
<proteinExistence type="inferred from homology"/>
<feature type="domain" description="MoaB/Mog" evidence="5">
    <location>
        <begin position="181"/>
        <end position="319"/>
    </location>
</feature>
<comment type="catalytic activity">
    <reaction evidence="3">
        <text>adenylyl-molybdopterin + molybdate = Mo-molybdopterin + AMP + H(+)</text>
        <dbReference type="Rhea" id="RHEA:35047"/>
        <dbReference type="ChEBI" id="CHEBI:15378"/>
        <dbReference type="ChEBI" id="CHEBI:36264"/>
        <dbReference type="ChEBI" id="CHEBI:62727"/>
        <dbReference type="ChEBI" id="CHEBI:71302"/>
        <dbReference type="ChEBI" id="CHEBI:456215"/>
        <dbReference type="EC" id="2.10.1.1"/>
    </reaction>
</comment>
<dbReference type="Pfam" id="PF00994">
    <property type="entry name" value="MoCF_biosynth"/>
    <property type="match status" value="1"/>
</dbReference>
<comment type="function">
    <text evidence="1 4">Catalyzes the insertion of molybdate into adenylated molybdopterin with the concomitant release of AMP.</text>
</comment>
<dbReference type="Gene3D" id="3.90.105.10">
    <property type="entry name" value="Molybdopterin biosynthesis moea protein, domain 2"/>
    <property type="match status" value="1"/>
</dbReference>
<dbReference type="Gene3D" id="2.40.340.10">
    <property type="entry name" value="MoeA, C-terminal, domain IV"/>
    <property type="match status" value="1"/>
</dbReference>
<dbReference type="SUPFAM" id="SSF63882">
    <property type="entry name" value="MoeA N-terminal region -like"/>
    <property type="match status" value="1"/>
</dbReference>
<name>A0A8J3DBT2_9BACT</name>